<dbReference type="PANTHER" id="PTHR15893">
    <property type="entry name" value="RIBOSOMAL PROTEIN L27"/>
    <property type="match status" value="1"/>
</dbReference>
<dbReference type="PANTHER" id="PTHR15893:SF0">
    <property type="entry name" value="LARGE RIBOSOMAL SUBUNIT PROTEIN BL27M"/>
    <property type="match status" value="1"/>
</dbReference>
<keyword evidence="2 6" id="KW-0689">Ribosomal protein</keyword>
<gene>
    <name evidence="6" type="primary">rpmA</name>
    <name evidence="6" type="ORF">KC640_02955</name>
</gene>
<evidence type="ECO:0000256" key="1">
    <source>
        <dbReference type="ARBA" id="ARBA00010797"/>
    </source>
</evidence>
<dbReference type="PROSITE" id="PS00831">
    <property type="entry name" value="RIBOSOMAL_L27"/>
    <property type="match status" value="1"/>
</dbReference>
<evidence type="ECO:0000256" key="5">
    <source>
        <dbReference type="ARBA" id="ARBA00035477"/>
    </source>
</evidence>
<organism evidence="6 7">
    <name type="scientific">Candidatus Dojkabacteria bacterium</name>
    <dbReference type="NCBI Taxonomy" id="2099670"/>
    <lineage>
        <taxon>Bacteria</taxon>
        <taxon>Candidatus Dojkabacteria</taxon>
    </lineage>
</organism>
<comment type="caution">
    <text evidence="6">The sequence shown here is derived from an EMBL/GenBank/DDBJ whole genome shotgun (WGS) entry which is preliminary data.</text>
</comment>
<dbReference type="Pfam" id="PF01016">
    <property type="entry name" value="Ribosomal_L27"/>
    <property type="match status" value="1"/>
</dbReference>
<dbReference type="Proteomes" id="UP000760819">
    <property type="component" value="Unassembled WGS sequence"/>
</dbReference>
<dbReference type="NCBIfam" id="TIGR00062">
    <property type="entry name" value="L27"/>
    <property type="match status" value="1"/>
</dbReference>
<evidence type="ECO:0000256" key="3">
    <source>
        <dbReference type="ARBA" id="ARBA00023274"/>
    </source>
</evidence>
<reference evidence="6" key="1">
    <citation type="submission" date="2020-04" db="EMBL/GenBank/DDBJ databases">
        <authorList>
            <person name="Zhang T."/>
        </authorList>
    </citation>
    <scope>NUCLEOTIDE SEQUENCE</scope>
    <source>
        <strain evidence="6">HKST-UBA12</strain>
    </source>
</reference>
<dbReference type="EMBL" id="JAGQLI010000156">
    <property type="protein sequence ID" value="MCA9379363.1"/>
    <property type="molecule type" value="Genomic_DNA"/>
</dbReference>
<proteinExistence type="inferred from homology"/>
<dbReference type="Gene3D" id="2.40.50.100">
    <property type="match status" value="1"/>
</dbReference>
<evidence type="ECO:0000313" key="7">
    <source>
        <dbReference type="Proteomes" id="UP000760819"/>
    </source>
</evidence>
<dbReference type="InterPro" id="IPR001684">
    <property type="entry name" value="Ribosomal_bL27"/>
</dbReference>
<dbReference type="InterPro" id="IPR018261">
    <property type="entry name" value="Ribosomal_bL27_CS"/>
</dbReference>
<protein>
    <recommendedName>
        <fullName evidence="4">Large ribosomal subunit protein bL27</fullName>
    </recommendedName>
    <alternativeName>
        <fullName evidence="5">50S ribosomal protein L27</fullName>
    </alternativeName>
</protein>
<name>A0A955IDA1_9BACT</name>
<dbReference type="PRINTS" id="PR00063">
    <property type="entry name" value="RIBOSOMALL27"/>
</dbReference>
<evidence type="ECO:0000313" key="6">
    <source>
        <dbReference type="EMBL" id="MCA9379363.1"/>
    </source>
</evidence>
<sequence>MAHTKATGAAKRNVDVAGKRLGIKKFAGEYVKPGNIILRQRGTKFYPGINTMIGKDHTIFAVSEGFVAFRQMTGYKRTQKWVDVNPKAEEKKAVKAVAAKKE</sequence>
<dbReference type="AlphaFoldDB" id="A0A955IDA1"/>
<accession>A0A955IDA1</accession>
<comment type="similarity">
    <text evidence="1">Belongs to the bacterial ribosomal protein bL27 family.</text>
</comment>
<reference evidence="6" key="2">
    <citation type="journal article" date="2021" name="Microbiome">
        <title>Successional dynamics and alternative stable states in a saline activated sludge microbial community over 9 years.</title>
        <authorList>
            <person name="Wang Y."/>
            <person name="Ye J."/>
            <person name="Ju F."/>
            <person name="Liu L."/>
            <person name="Boyd J.A."/>
            <person name="Deng Y."/>
            <person name="Parks D.H."/>
            <person name="Jiang X."/>
            <person name="Yin X."/>
            <person name="Woodcroft B.J."/>
            <person name="Tyson G.W."/>
            <person name="Hugenholtz P."/>
            <person name="Polz M.F."/>
            <person name="Zhang T."/>
        </authorList>
    </citation>
    <scope>NUCLEOTIDE SEQUENCE</scope>
    <source>
        <strain evidence="6">HKST-UBA12</strain>
    </source>
</reference>
<dbReference type="GO" id="GO:0006412">
    <property type="term" value="P:translation"/>
    <property type="evidence" value="ECO:0007669"/>
    <property type="project" value="InterPro"/>
</dbReference>
<feature type="non-terminal residue" evidence="6">
    <location>
        <position position="102"/>
    </location>
</feature>
<dbReference type="SUPFAM" id="SSF110324">
    <property type="entry name" value="Ribosomal L27 protein-like"/>
    <property type="match status" value="1"/>
</dbReference>
<evidence type="ECO:0000256" key="2">
    <source>
        <dbReference type="ARBA" id="ARBA00022980"/>
    </source>
</evidence>
<dbReference type="GO" id="GO:1990904">
    <property type="term" value="C:ribonucleoprotein complex"/>
    <property type="evidence" value="ECO:0007669"/>
    <property type="project" value="UniProtKB-KW"/>
</dbReference>
<dbReference type="GO" id="GO:0003735">
    <property type="term" value="F:structural constituent of ribosome"/>
    <property type="evidence" value="ECO:0007669"/>
    <property type="project" value="InterPro"/>
</dbReference>
<evidence type="ECO:0000256" key="4">
    <source>
        <dbReference type="ARBA" id="ARBA00035175"/>
    </source>
</evidence>
<keyword evidence="3" id="KW-0687">Ribonucleoprotein</keyword>
<dbReference type="GO" id="GO:0005840">
    <property type="term" value="C:ribosome"/>
    <property type="evidence" value="ECO:0007669"/>
    <property type="project" value="UniProtKB-KW"/>
</dbReference>